<keyword evidence="1" id="KW-0812">Transmembrane</keyword>
<protein>
    <submittedName>
        <fullName evidence="3">Tetraspanin</fullName>
    </submittedName>
</protein>
<evidence type="ECO:0000256" key="1">
    <source>
        <dbReference type="SAM" id="Phobius"/>
    </source>
</evidence>
<reference evidence="3" key="1">
    <citation type="submission" date="2022-11" db="UniProtKB">
        <authorList>
            <consortium name="WormBaseParasite"/>
        </authorList>
    </citation>
    <scope>IDENTIFICATION</scope>
</reference>
<feature type="transmembrane region" description="Helical" evidence="1">
    <location>
        <begin position="53"/>
        <end position="71"/>
    </location>
</feature>
<evidence type="ECO:0000313" key="3">
    <source>
        <dbReference type="WBParaSite" id="PgR008_g100_t04"/>
    </source>
</evidence>
<evidence type="ECO:0000313" key="2">
    <source>
        <dbReference type="Proteomes" id="UP000887569"/>
    </source>
</evidence>
<sequence>MVRFLGLFRIYASAVEGALFGCHRCSDTNAFITDYWFRIIDTISMANQRRSTIFILIFFPGYILFSGYYFLDLFSGYTMHFT</sequence>
<name>A0A915AL26_PARUN</name>
<dbReference type="WBParaSite" id="PgR008_g100_t04">
    <property type="protein sequence ID" value="PgR008_g100_t04"/>
    <property type="gene ID" value="PgR008_g100"/>
</dbReference>
<proteinExistence type="predicted"/>
<keyword evidence="1" id="KW-1133">Transmembrane helix</keyword>
<keyword evidence="2" id="KW-1185">Reference proteome</keyword>
<dbReference type="AlphaFoldDB" id="A0A915AL26"/>
<organism evidence="2 3">
    <name type="scientific">Parascaris univalens</name>
    <name type="common">Nematode worm</name>
    <dbReference type="NCBI Taxonomy" id="6257"/>
    <lineage>
        <taxon>Eukaryota</taxon>
        <taxon>Metazoa</taxon>
        <taxon>Ecdysozoa</taxon>
        <taxon>Nematoda</taxon>
        <taxon>Chromadorea</taxon>
        <taxon>Rhabditida</taxon>
        <taxon>Spirurina</taxon>
        <taxon>Ascaridomorpha</taxon>
        <taxon>Ascaridoidea</taxon>
        <taxon>Ascarididae</taxon>
        <taxon>Parascaris</taxon>
    </lineage>
</organism>
<accession>A0A915AL26</accession>
<keyword evidence="1" id="KW-0472">Membrane</keyword>
<dbReference type="Proteomes" id="UP000887569">
    <property type="component" value="Unplaced"/>
</dbReference>